<dbReference type="Proteomes" id="UP000199334">
    <property type="component" value="Unassembled WGS sequence"/>
</dbReference>
<evidence type="ECO:0000313" key="3">
    <source>
        <dbReference type="Proteomes" id="UP000199334"/>
    </source>
</evidence>
<gene>
    <name evidence="2" type="ORF">SAMN05216498_0349</name>
</gene>
<evidence type="ECO:0000256" key="1">
    <source>
        <dbReference type="SAM" id="Phobius"/>
    </source>
</evidence>
<protein>
    <submittedName>
        <fullName evidence="2">Putative membrane protein</fullName>
    </submittedName>
</protein>
<feature type="transmembrane region" description="Helical" evidence="1">
    <location>
        <begin position="75"/>
        <end position="94"/>
    </location>
</feature>
<proteinExistence type="predicted"/>
<keyword evidence="1" id="KW-1133">Transmembrane helix</keyword>
<keyword evidence="1" id="KW-0812">Transmembrane</keyword>
<sequence>MGILFGFVAALLFFVLFFGIAFILNMLLRATWLMAFIFPIVVILIIDNMSFWSYFHSPGQAFSALGEQFVSLETFDIIVLISGFVGTLVAGYVIKLLRKKGYRMF</sequence>
<evidence type="ECO:0000313" key="2">
    <source>
        <dbReference type="EMBL" id="SDN97727.1"/>
    </source>
</evidence>
<feature type="transmembrane region" description="Helical" evidence="1">
    <location>
        <begin position="6"/>
        <end position="28"/>
    </location>
</feature>
<dbReference type="InterPro" id="IPR025917">
    <property type="entry name" value="YuiB"/>
</dbReference>
<organism evidence="2 3">
    <name type="scientific">Tenuibacillus multivorans</name>
    <dbReference type="NCBI Taxonomy" id="237069"/>
    <lineage>
        <taxon>Bacteria</taxon>
        <taxon>Bacillati</taxon>
        <taxon>Bacillota</taxon>
        <taxon>Bacilli</taxon>
        <taxon>Bacillales</taxon>
        <taxon>Bacillaceae</taxon>
        <taxon>Tenuibacillus</taxon>
    </lineage>
</organism>
<dbReference type="AlphaFoldDB" id="A0A1H0FSV8"/>
<dbReference type="Pfam" id="PF14068">
    <property type="entry name" value="YuiB"/>
    <property type="match status" value="1"/>
</dbReference>
<accession>A0A1H0FSV8</accession>
<dbReference type="EMBL" id="FNIG01000013">
    <property type="protein sequence ID" value="SDN97727.1"/>
    <property type="molecule type" value="Genomic_DNA"/>
</dbReference>
<keyword evidence="3" id="KW-1185">Reference proteome</keyword>
<reference evidence="2 3" key="1">
    <citation type="submission" date="2016-10" db="EMBL/GenBank/DDBJ databases">
        <authorList>
            <person name="de Groot N.N."/>
        </authorList>
    </citation>
    <scope>NUCLEOTIDE SEQUENCE [LARGE SCALE GENOMIC DNA]</scope>
    <source>
        <strain evidence="2 3">CGMCC 1.3442</strain>
    </source>
</reference>
<keyword evidence="1" id="KW-0472">Membrane</keyword>
<name>A0A1H0FSV8_9BACI</name>
<feature type="transmembrane region" description="Helical" evidence="1">
    <location>
        <begin position="35"/>
        <end position="55"/>
    </location>
</feature>
<dbReference type="RefSeq" id="WP_371859602.1">
    <property type="nucleotide sequence ID" value="NZ_BJVZ01000017.1"/>
</dbReference>
<dbReference type="STRING" id="237069.SAMN05216498_0349"/>